<dbReference type="PANTHER" id="PTHR36111:SF2">
    <property type="entry name" value="INNER MEMBRANE PROTEIN"/>
    <property type="match status" value="1"/>
</dbReference>
<keyword evidence="1" id="KW-0812">Transmembrane</keyword>
<dbReference type="AlphaFoldDB" id="A0A7C3RW88"/>
<gene>
    <name evidence="2" type="ORF">ENW00_04485</name>
</gene>
<dbReference type="Pfam" id="PF04474">
    <property type="entry name" value="DUF554"/>
    <property type="match status" value="1"/>
</dbReference>
<comment type="caution">
    <text evidence="2">The sequence shown here is derived from an EMBL/GenBank/DDBJ whole genome shotgun (WGS) entry which is preliminary data.</text>
</comment>
<organism evidence="2">
    <name type="scientific">Dictyoglomus thermophilum</name>
    <dbReference type="NCBI Taxonomy" id="14"/>
    <lineage>
        <taxon>Bacteria</taxon>
        <taxon>Pseudomonadati</taxon>
        <taxon>Dictyoglomota</taxon>
        <taxon>Dictyoglomia</taxon>
        <taxon>Dictyoglomales</taxon>
        <taxon>Dictyoglomaceae</taxon>
        <taxon>Dictyoglomus</taxon>
    </lineage>
</organism>
<dbReference type="InterPro" id="IPR007563">
    <property type="entry name" value="DUF554"/>
</dbReference>
<dbReference type="PANTHER" id="PTHR36111">
    <property type="entry name" value="INNER MEMBRANE PROTEIN-RELATED"/>
    <property type="match status" value="1"/>
</dbReference>
<sequence>MGTIFNAIAVIIGGTIGTIFKERIPSSLQKLLMDVLGLICLPLGMEMAIKGEKFLALVFSIVIGGIIGELIGIHEGLEKFSNMIERRFTKEKNTFAKGFLTATLLYCIGPMTIMGSLQDGLGQSPQILYTKSLLDGTASIALASALGLGVIFSAISVLVVQGSITLFAKFISTFFTDIIVQEMTAVGGVLILGIALNLLNIKQIKVANLLPALFLIPIFIHIFP</sequence>
<feature type="transmembrane region" description="Helical" evidence="1">
    <location>
        <begin position="94"/>
        <end position="117"/>
    </location>
</feature>
<feature type="transmembrane region" description="Helical" evidence="1">
    <location>
        <begin position="179"/>
        <end position="200"/>
    </location>
</feature>
<feature type="transmembrane region" description="Helical" evidence="1">
    <location>
        <begin position="137"/>
        <end position="167"/>
    </location>
</feature>
<accession>A0A7C3RW88</accession>
<evidence type="ECO:0000256" key="1">
    <source>
        <dbReference type="SAM" id="Phobius"/>
    </source>
</evidence>
<dbReference type="EMBL" id="DTIN01000014">
    <property type="protein sequence ID" value="HFX13405.1"/>
    <property type="molecule type" value="Genomic_DNA"/>
</dbReference>
<protein>
    <submittedName>
        <fullName evidence="2">DUF554 domain-containing protein</fullName>
    </submittedName>
</protein>
<name>A0A7C3RW88_DICTH</name>
<evidence type="ECO:0000313" key="2">
    <source>
        <dbReference type="EMBL" id="HFX13405.1"/>
    </source>
</evidence>
<keyword evidence="1" id="KW-0472">Membrane</keyword>
<keyword evidence="1" id="KW-1133">Transmembrane helix</keyword>
<reference evidence="2" key="1">
    <citation type="journal article" date="2020" name="mSystems">
        <title>Genome- and Community-Level Interaction Insights into Carbon Utilization and Element Cycling Functions of Hydrothermarchaeota in Hydrothermal Sediment.</title>
        <authorList>
            <person name="Zhou Z."/>
            <person name="Liu Y."/>
            <person name="Xu W."/>
            <person name="Pan J."/>
            <person name="Luo Z.H."/>
            <person name="Li M."/>
        </authorList>
    </citation>
    <scope>NUCLEOTIDE SEQUENCE [LARGE SCALE GENOMIC DNA]</scope>
    <source>
        <strain evidence="2">SpSt-81</strain>
    </source>
</reference>
<feature type="transmembrane region" description="Helical" evidence="1">
    <location>
        <begin position="55"/>
        <end position="73"/>
    </location>
</feature>
<feature type="transmembrane region" description="Helical" evidence="1">
    <location>
        <begin position="206"/>
        <end position="223"/>
    </location>
</feature>
<proteinExistence type="predicted"/>